<keyword evidence="2" id="KW-1185">Reference proteome</keyword>
<gene>
    <name evidence="1" type="ORF">B0H66DRAFT_544968</name>
</gene>
<evidence type="ECO:0000313" key="2">
    <source>
        <dbReference type="Proteomes" id="UP001283341"/>
    </source>
</evidence>
<comment type="caution">
    <text evidence="1">The sequence shown here is derived from an EMBL/GenBank/DDBJ whole genome shotgun (WGS) entry which is preliminary data.</text>
</comment>
<evidence type="ECO:0000313" key="1">
    <source>
        <dbReference type="EMBL" id="KAK3330820.1"/>
    </source>
</evidence>
<dbReference type="AlphaFoldDB" id="A0AAE0ITQ6"/>
<dbReference type="Proteomes" id="UP001283341">
    <property type="component" value="Unassembled WGS sequence"/>
</dbReference>
<dbReference type="EMBL" id="JAUEDM010000001">
    <property type="protein sequence ID" value="KAK3330820.1"/>
    <property type="molecule type" value="Genomic_DNA"/>
</dbReference>
<organism evidence="1 2">
    <name type="scientific">Apodospora peruviana</name>
    <dbReference type="NCBI Taxonomy" id="516989"/>
    <lineage>
        <taxon>Eukaryota</taxon>
        <taxon>Fungi</taxon>
        <taxon>Dikarya</taxon>
        <taxon>Ascomycota</taxon>
        <taxon>Pezizomycotina</taxon>
        <taxon>Sordariomycetes</taxon>
        <taxon>Sordariomycetidae</taxon>
        <taxon>Sordariales</taxon>
        <taxon>Lasiosphaeriaceae</taxon>
        <taxon>Apodospora</taxon>
    </lineage>
</organism>
<protein>
    <submittedName>
        <fullName evidence="1">Uncharacterized protein</fullName>
    </submittedName>
</protein>
<accession>A0AAE0ITQ6</accession>
<reference evidence="1" key="1">
    <citation type="journal article" date="2023" name="Mol. Phylogenet. Evol.">
        <title>Genome-scale phylogeny and comparative genomics of the fungal order Sordariales.</title>
        <authorList>
            <person name="Hensen N."/>
            <person name="Bonometti L."/>
            <person name="Westerberg I."/>
            <person name="Brannstrom I.O."/>
            <person name="Guillou S."/>
            <person name="Cros-Aarteil S."/>
            <person name="Calhoun S."/>
            <person name="Haridas S."/>
            <person name="Kuo A."/>
            <person name="Mondo S."/>
            <person name="Pangilinan J."/>
            <person name="Riley R."/>
            <person name="LaButti K."/>
            <person name="Andreopoulos B."/>
            <person name="Lipzen A."/>
            <person name="Chen C."/>
            <person name="Yan M."/>
            <person name="Daum C."/>
            <person name="Ng V."/>
            <person name="Clum A."/>
            <person name="Steindorff A."/>
            <person name="Ohm R.A."/>
            <person name="Martin F."/>
            <person name="Silar P."/>
            <person name="Natvig D.O."/>
            <person name="Lalanne C."/>
            <person name="Gautier V."/>
            <person name="Ament-Velasquez S.L."/>
            <person name="Kruys A."/>
            <person name="Hutchinson M.I."/>
            <person name="Powell A.J."/>
            <person name="Barry K."/>
            <person name="Miller A.N."/>
            <person name="Grigoriev I.V."/>
            <person name="Debuchy R."/>
            <person name="Gladieux P."/>
            <person name="Hiltunen Thoren M."/>
            <person name="Johannesson H."/>
        </authorList>
    </citation>
    <scope>NUCLEOTIDE SEQUENCE</scope>
    <source>
        <strain evidence="1">CBS 118394</strain>
    </source>
</reference>
<name>A0AAE0ITQ6_9PEZI</name>
<sequence length="77" mass="8375">MKRLSLAGVRLLGIRPPVSARVHPGTAAGRLTGGLSRHWQYWHKSMWIWRSGPQSSLPIGTAQGILEFDPGAVVCSL</sequence>
<proteinExistence type="predicted"/>
<reference evidence="1" key="2">
    <citation type="submission" date="2023-06" db="EMBL/GenBank/DDBJ databases">
        <authorList>
            <consortium name="Lawrence Berkeley National Laboratory"/>
            <person name="Haridas S."/>
            <person name="Hensen N."/>
            <person name="Bonometti L."/>
            <person name="Westerberg I."/>
            <person name="Brannstrom I.O."/>
            <person name="Guillou S."/>
            <person name="Cros-Aarteil S."/>
            <person name="Calhoun S."/>
            <person name="Kuo A."/>
            <person name="Mondo S."/>
            <person name="Pangilinan J."/>
            <person name="Riley R."/>
            <person name="Labutti K."/>
            <person name="Andreopoulos B."/>
            <person name="Lipzen A."/>
            <person name="Chen C."/>
            <person name="Yanf M."/>
            <person name="Daum C."/>
            <person name="Ng V."/>
            <person name="Clum A."/>
            <person name="Steindorff A."/>
            <person name="Ohm R."/>
            <person name="Martin F."/>
            <person name="Silar P."/>
            <person name="Natvig D."/>
            <person name="Lalanne C."/>
            <person name="Gautier V."/>
            <person name="Ament-Velasquez S.L."/>
            <person name="Kruys A."/>
            <person name="Hutchinson M.I."/>
            <person name="Powell A.J."/>
            <person name="Barry K."/>
            <person name="Miller A.N."/>
            <person name="Grigoriev I.V."/>
            <person name="Debuchy R."/>
            <person name="Gladieux P."/>
            <person name="Thoren M.H."/>
            <person name="Johannesson H."/>
        </authorList>
    </citation>
    <scope>NUCLEOTIDE SEQUENCE</scope>
    <source>
        <strain evidence="1">CBS 118394</strain>
    </source>
</reference>